<dbReference type="AlphaFoldDB" id="A0AAP5MDD7"/>
<dbReference type="RefSeq" id="WP_310834451.1">
    <property type="nucleotide sequence ID" value="NZ_JAALHA020000034.1"/>
</dbReference>
<evidence type="ECO:0000256" key="4">
    <source>
        <dbReference type="ARBA" id="ARBA00022833"/>
    </source>
</evidence>
<keyword evidence="5" id="KW-0238">DNA-binding</keyword>
<reference evidence="12" key="1">
    <citation type="journal article" date="2021" name="Science">
        <title>Hunting the eagle killer: A cyanobacterial neurotoxin causes vacuolar myelinopathy.</title>
        <authorList>
            <person name="Breinlinger S."/>
            <person name="Phillips T.J."/>
            <person name="Haram B.N."/>
            <person name="Mares J."/>
            <person name="Martinez Yerena J.A."/>
            <person name="Hrouzek P."/>
            <person name="Sobotka R."/>
            <person name="Henderson W.M."/>
            <person name="Schmieder P."/>
            <person name="Williams S.M."/>
            <person name="Lauderdale J.D."/>
            <person name="Wilde H.D."/>
            <person name="Gerrin W."/>
            <person name="Kust A."/>
            <person name="Washington J.W."/>
            <person name="Wagner C."/>
            <person name="Geier B."/>
            <person name="Liebeke M."/>
            <person name="Enke H."/>
            <person name="Niedermeyer T.H.J."/>
            <person name="Wilde S.B."/>
        </authorList>
    </citation>
    <scope>NUCLEOTIDE SEQUENCE [LARGE SCALE GENOMIC DNA]</scope>
    <source>
        <strain evidence="12">Thurmond2011</strain>
    </source>
</reference>
<dbReference type="Pfam" id="PF07282">
    <property type="entry name" value="Cas12f1-like_TNB"/>
    <property type="match status" value="1"/>
</dbReference>
<feature type="domain" description="Cas12f1-like TNB" evidence="9">
    <location>
        <begin position="360"/>
        <end position="425"/>
    </location>
</feature>
<evidence type="ECO:0000259" key="8">
    <source>
        <dbReference type="Pfam" id="PF01385"/>
    </source>
</evidence>
<name>A0AAP5MDD7_9CYAN</name>
<accession>A0AAP5MDD7</accession>
<feature type="domain" description="Probable transposase IS891/IS1136/IS1341" evidence="8">
    <location>
        <begin position="228"/>
        <end position="329"/>
    </location>
</feature>
<dbReference type="InterPro" id="IPR001959">
    <property type="entry name" value="Transposase"/>
</dbReference>
<protein>
    <submittedName>
        <fullName evidence="11">Transposase</fullName>
    </submittedName>
</protein>
<keyword evidence="2" id="KW-0815">Transposition</keyword>
<dbReference type="Pfam" id="PF01385">
    <property type="entry name" value="OrfB_IS605"/>
    <property type="match status" value="1"/>
</dbReference>
<comment type="similarity">
    <text evidence="1">In the C-terminal section; belongs to the transposase 35 family.</text>
</comment>
<feature type="domain" description="Transposase putative helix-turn-helix" evidence="10">
    <location>
        <begin position="1"/>
        <end position="47"/>
    </location>
</feature>
<feature type="compositionally biased region" description="Basic residues" evidence="7">
    <location>
        <begin position="267"/>
        <end position="283"/>
    </location>
</feature>
<comment type="caution">
    <text evidence="11">The sequence shown here is derived from an EMBL/GenBank/DDBJ whole genome shotgun (WGS) entry which is preliminary data.</text>
</comment>
<dbReference type="NCBIfam" id="NF040570">
    <property type="entry name" value="guided_TnpB"/>
    <property type="match status" value="1"/>
</dbReference>
<dbReference type="Pfam" id="PF12323">
    <property type="entry name" value="HTH_OrfB_IS605"/>
    <property type="match status" value="1"/>
</dbReference>
<dbReference type="GO" id="GO:0003677">
    <property type="term" value="F:DNA binding"/>
    <property type="evidence" value="ECO:0007669"/>
    <property type="project" value="UniProtKB-KW"/>
</dbReference>
<evidence type="ECO:0000256" key="5">
    <source>
        <dbReference type="ARBA" id="ARBA00023125"/>
    </source>
</evidence>
<evidence type="ECO:0000256" key="1">
    <source>
        <dbReference type="ARBA" id="ARBA00008761"/>
    </source>
</evidence>
<dbReference type="EMBL" id="JAALHA020000034">
    <property type="protein sequence ID" value="MDR9900437.1"/>
    <property type="molecule type" value="Genomic_DNA"/>
</dbReference>
<feature type="region of interest" description="Disordered" evidence="7">
    <location>
        <begin position="267"/>
        <end position="296"/>
    </location>
</feature>
<gene>
    <name evidence="11" type="ORF">G7B40_038710</name>
</gene>
<dbReference type="InterPro" id="IPR021027">
    <property type="entry name" value="Transposase_put_HTH"/>
</dbReference>
<proteinExistence type="inferred from homology"/>
<dbReference type="GO" id="GO:0006310">
    <property type="term" value="P:DNA recombination"/>
    <property type="evidence" value="ECO:0007669"/>
    <property type="project" value="UniProtKB-KW"/>
</dbReference>
<evidence type="ECO:0000256" key="2">
    <source>
        <dbReference type="ARBA" id="ARBA00022578"/>
    </source>
</evidence>
<evidence type="ECO:0000313" key="11">
    <source>
        <dbReference type="EMBL" id="MDR9900437.1"/>
    </source>
</evidence>
<dbReference type="GO" id="GO:0046872">
    <property type="term" value="F:metal ion binding"/>
    <property type="evidence" value="ECO:0007669"/>
    <property type="project" value="UniProtKB-KW"/>
</dbReference>
<organism evidence="11 12">
    <name type="scientific">Aetokthonos hydrillicola Thurmond2011</name>
    <dbReference type="NCBI Taxonomy" id="2712845"/>
    <lineage>
        <taxon>Bacteria</taxon>
        <taxon>Bacillati</taxon>
        <taxon>Cyanobacteriota</taxon>
        <taxon>Cyanophyceae</taxon>
        <taxon>Nostocales</taxon>
        <taxon>Hapalosiphonaceae</taxon>
        <taxon>Aetokthonos</taxon>
    </lineage>
</organism>
<evidence type="ECO:0000256" key="3">
    <source>
        <dbReference type="ARBA" id="ARBA00022723"/>
    </source>
</evidence>
<evidence type="ECO:0000313" key="12">
    <source>
        <dbReference type="Proteomes" id="UP000667802"/>
    </source>
</evidence>
<keyword evidence="6" id="KW-0233">DNA recombination</keyword>
<dbReference type="InterPro" id="IPR010095">
    <property type="entry name" value="Cas12f1-like_TNB"/>
</dbReference>
<keyword evidence="4" id="KW-0862">Zinc</keyword>
<dbReference type="GO" id="GO:0032196">
    <property type="term" value="P:transposition"/>
    <property type="evidence" value="ECO:0007669"/>
    <property type="project" value="UniProtKB-KW"/>
</dbReference>
<evidence type="ECO:0000259" key="9">
    <source>
        <dbReference type="Pfam" id="PF07282"/>
    </source>
</evidence>
<evidence type="ECO:0000259" key="10">
    <source>
        <dbReference type="Pfam" id="PF12323"/>
    </source>
</evidence>
<dbReference type="Proteomes" id="UP000667802">
    <property type="component" value="Unassembled WGS sequence"/>
</dbReference>
<keyword evidence="12" id="KW-1185">Reference proteome</keyword>
<keyword evidence="3" id="KW-0479">Metal-binding</keyword>
<sequence length="486" mass="55762">MITTLLNYQYRAYPDTNQKLELNEWLRICRYWYNWQLGDRFNWWELNRNYVILPQGEFCLISCTVTPPDLRDNPDFYSQKKLLPEFKKDLIKVRHSGELLDFKSVPSQTLQDVSDRVKKAFDSFIVGDNNGKKSGKPRFKNTANFRTMKIEGQAVTIERVEKDWLFLSISKLKGWLKVRLHRPLPDGFILKNILLTRKADGWYTTICLEDPTVPVFNPDDVTPTWDNSLGMDAVLHEDDYLATSEGEKLPSLKSFRKSQARLAKVSKRKATKKKGSTNRRKLAKREAREHQRIARSRKDHAYKTAHKLVRTGKKVFFHEDLNLRGLTKRNKAKKVQQGKFLSNGQSAKSGLNKSWLDAGFGQFFTSLDYIASKAGAAVVKVNPAYTSQLLSYRDELVFINCDIRSYFDPQELLYVDRDVNASINIKRVGLGLFPTIKSRKGKVVISTAKASTSKEVLQVLRKLATVSKNSVDGTAEGHCDRLRHCG</sequence>
<evidence type="ECO:0000256" key="7">
    <source>
        <dbReference type="SAM" id="MobiDB-lite"/>
    </source>
</evidence>
<evidence type="ECO:0000256" key="6">
    <source>
        <dbReference type="ARBA" id="ARBA00023172"/>
    </source>
</evidence>